<feature type="region of interest" description="Disordered" evidence="1">
    <location>
        <begin position="98"/>
        <end position="134"/>
    </location>
</feature>
<feature type="compositionally biased region" description="Low complexity" evidence="1">
    <location>
        <begin position="106"/>
        <end position="125"/>
    </location>
</feature>
<sequence>MPGRLFAQLWLAFVVDYSGNVGLIAVMKYVPALVVAAALLLGPLVASAEGIMLQVEEMPGPWTLAGGAIIVAGSVLIAVQAQRQSTTVDLGMEDLGGVEQVEARSPSRSLPKSPSVKSPESAKSPFHPFNPPGI</sequence>
<keyword evidence="2" id="KW-1133">Transmembrane helix</keyword>
<dbReference type="InterPro" id="IPR037185">
    <property type="entry name" value="EmrE-like"/>
</dbReference>
<evidence type="ECO:0000256" key="1">
    <source>
        <dbReference type="SAM" id="MobiDB-lite"/>
    </source>
</evidence>
<reference evidence="3" key="1">
    <citation type="submission" date="2021-01" db="EMBL/GenBank/DDBJ databases">
        <authorList>
            <person name="Corre E."/>
            <person name="Pelletier E."/>
            <person name="Niang G."/>
            <person name="Scheremetjew M."/>
            <person name="Finn R."/>
            <person name="Kale V."/>
            <person name="Holt S."/>
            <person name="Cochrane G."/>
            <person name="Meng A."/>
            <person name="Brown T."/>
            <person name="Cohen L."/>
        </authorList>
    </citation>
    <scope>NUCLEOTIDE SEQUENCE</scope>
    <source>
        <strain evidence="3">UTEX LB 985</strain>
    </source>
</reference>
<evidence type="ECO:0000256" key="2">
    <source>
        <dbReference type="SAM" id="Phobius"/>
    </source>
</evidence>
<keyword evidence="2" id="KW-0812">Transmembrane</keyword>
<name>A0A7S2J176_9EUKA</name>
<evidence type="ECO:0008006" key="4">
    <source>
        <dbReference type="Google" id="ProtNLM"/>
    </source>
</evidence>
<dbReference type="AlphaFoldDB" id="A0A7S2J176"/>
<protein>
    <recommendedName>
        <fullName evidence="4">EamA domain-containing protein</fullName>
    </recommendedName>
</protein>
<proteinExistence type="predicted"/>
<organism evidence="3">
    <name type="scientific">Haptolina brevifila</name>
    <dbReference type="NCBI Taxonomy" id="156173"/>
    <lineage>
        <taxon>Eukaryota</taxon>
        <taxon>Haptista</taxon>
        <taxon>Haptophyta</taxon>
        <taxon>Prymnesiophyceae</taxon>
        <taxon>Prymnesiales</taxon>
        <taxon>Prymnesiaceae</taxon>
        <taxon>Haptolina</taxon>
    </lineage>
</organism>
<feature type="transmembrane region" description="Helical" evidence="2">
    <location>
        <begin position="61"/>
        <end position="79"/>
    </location>
</feature>
<gene>
    <name evidence="3" type="ORF">CBRE1094_LOCUS39304</name>
</gene>
<dbReference type="EMBL" id="HBGU01072035">
    <property type="protein sequence ID" value="CAD9534712.1"/>
    <property type="molecule type" value="Transcribed_RNA"/>
</dbReference>
<keyword evidence="2" id="KW-0472">Membrane</keyword>
<accession>A0A7S2J176</accession>
<feature type="transmembrane region" description="Helical" evidence="2">
    <location>
        <begin position="6"/>
        <end position="26"/>
    </location>
</feature>
<evidence type="ECO:0000313" key="3">
    <source>
        <dbReference type="EMBL" id="CAD9534712.1"/>
    </source>
</evidence>
<dbReference type="SUPFAM" id="SSF103481">
    <property type="entry name" value="Multidrug resistance efflux transporter EmrE"/>
    <property type="match status" value="1"/>
</dbReference>
<feature type="transmembrane region" description="Helical" evidence="2">
    <location>
        <begin position="33"/>
        <end position="55"/>
    </location>
</feature>